<dbReference type="SUPFAM" id="SSF53383">
    <property type="entry name" value="PLP-dependent transferases"/>
    <property type="match status" value="1"/>
</dbReference>
<accession>A0A1G7Z3M8</accession>
<comment type="cofactor">
    <cofactor evidence="1">
        <name>pyridoxal 5'-phosphate</name>
        <dbReference type="ChEBI" id="CHEBI:597326"/>
    </cofactor>
</comment>
<keyword evidence="4" id="KW-0663">Pyridoxal phosphate</keyword>
<dbReference type="InterPro" id="IPR015421">
    <property type="entry name" value="PyrdxlP-dep_Trfase_major"/>
</dbReference>
<keyword evidence="5" id="KW-0456">Lyase</keyword>
<name>A0A1G7Z3M8_9RHOO</name>
<keyword evidence="9" id="KW-1185">Reference proteome</keyword>
<dbReference type="InterPro" id="IPR015422">
    <property type="entry name" value="PyrdxlP-dep_Trfase_small"/>
</dbReference>
<dbReference type="OrthoDB" id="9774495at2"/>
<evidence type="ECO:0000256" key="4">
    <source>
        <dbReference type="ARBA" id="ARBA00022898"/>
    </source>
</evidence>
<sequence length="366" mass="40336">MNQIEHMRHIRAMLDLRSDTSTLPTPEMWKAMSEAEVGDGGRVDLTGRGEDPTVMELEALAAKMTGKDDSIFMPTGSLANHVALYATAKHGDHVLVEEKSHIYINEKFDFLPEFGNKIPVTYHLTPDFQIDLSEIKRLLDCNEVKVLCIENTHNYSSGTCLTPETTANVCELAHRYGVHVHLDGARVFNAAIALGCDVKELTQPVDSLMFCISKGLCAPVGSLLCGNTEFIRKAQIVRKIVGTLMRQAGVVAAAGIVALKENIDRLATDHANASYLGELLGSISNVTFDKKADQSNFVYLNVTPTGLNAQEVTNALRKRGLLVSKMTDDSIRFATHRDVSKQDVERAAEITKAYFSELKFNQCDFT</sequence>
<comment type="similarity">
    <text evidence="2">Belongs to the threonine aldolase family.</text>
</comment>
<dbReference type="InterPro" id="IPR001597">
    <property type="entry name" value="ArAA_b-elim_lyase/Thr_aldolase"/>
</dbReference>
<evidence type="ECO:0000259" key="7">
    <source>
        <dbReference type="Pfam" id="PF01212"/>
    </source>
</evidence>
<dbReference type="PANTHER" id="PTHR48097:SF9">
    <property type="entry name" value="L-THREONINE ALDOLASE"/>
    <property type="match status" value="1"/>
</dbReference>
<dbReference type="AlphaFoldDB" id="A0A1G7Z3M8"/>
<dbReference type="GO" id="GO:0006545">
    <property type="term" value="P:glycine biosynthetic process"/>
    <property type="evidence" value="ECO:0007669"/>
    <property type="project" value="TreeGrafter"/>
</dbReference>
<evidence type="ECO:0000256" key="3">
    <source>
        <dbReference type="ARBA" id="ARBA00011881"/>
    </source>
</evidence>
<feature type="domain" description="Aromatic amino acid beta-eliminating lyase/threonine aldolase" evidence="7">
    <location>
        <begin position="15"/>
        <end position="301"/>
    </location>
</feature>
<evidence type="ECO:0000313" key="9">
    <source>
        <dbReference type="Proteomes" id="UP000198607"/>
    </source>
</evidence>
<dbReference type="FunFam" id="3.40.640.10:FF:000030">
    <property type="entry name" value="Low-specificity L-threonine aldolase"/>
    <property type="match status" value="1"/>
</dbReference>
<gene>
    <name evidence="8" type="ORF">SAMN05660652_01064</name>
</gene>
<dbReference type="Gene3D" id="3.90.1150.10">
    <property type="entry name" value="Aspartate Aminotransferase, domain 1"/>
    <property type="match status" value="1"/>
</dbReference>
<dbReference type="STRING" id="83767.SAMN05660652_01064"/>
<dbReference type="Gene3D" id="3.40.640.10">
    <property type="entry name" value="Type I PLP-dependent aspartate aminotransferase-like (Major domain)"/>
    <property type="match status" value="1"/>
</dbReference>
<dbReference type="InterPro" id="IPR023603">
    <property type="entry name" value="Low_specificity_L-TA-like"/>
</dbReference>
<dbReference type="RefSeq" id="WP_091934859.1">
    <property type="nucleotide sequence ID" value="NZ_FNCY01000003.1"/>
</dbReference>
<dbReference type="GO" id="GO:0005829">
    <property type="term" value="C:cytosol"/>
    <property type="evidence" value="ECO:0007669"/>
    <property type="project" value="TreeGrafter"/>
</dbReference>
<reference evidence="8 9" key="1">
    <citation type="submission" date="2016-10" db="EMBL/GenBank/DDBJ databases">
        <authorList>
            <person name="de Groot N.N."/>
        </authorList>
    </citation>
    <scope>NUCLEOTIDE SEQUENCE [LARGE SCALE GENOMIC DNA]</scope>
    <source>
        <strain evidence="8 9">DSM 5885</strain>
    </source>
</reference>
<feature type="modified residue" description="N6-(pyridoxal phosphate)lysine" evidence="6">
    <location>
        <position position="214"/>
    </location>
</feature>
<dbReference type="InterPro" id="IPR015424">
    <property type="entry name" value="PyrdxlP-dep_Trfase"/>
</dbReference>
<evidence type="ECO:0000256" key="1">
    <source>
        <dbReference type="ARBA" id="ARBA00001933"/>
    </source>
</evidence>
<dbReference type="EMBL" id="FNCY01000003">
    <property type="protein sequence ID" value="SDH03274.1"/>
    <property type="molecule type" value="Genomic_DNA"/>
</dbReference>
<evidence type="ECO:0000256" key="5">
    <source>
        <dbReference type="ARBA" id="ARBA00023239"/>
    </source>
</evidence>
<evidence type="ECO:0000256" key="2">
    <source>
        <dbReference type="ARBA" id="ARBA00006966"/>
    </source>
</evidence>
<dbReference type="Proteomes" id="UP000198607">
    <property type="component" value="Unassembled WGS sequence"/>
</dbReference>
<protein>
    <submittedName>
        <fullName evidence="8">L-threonine aldolase</fullName>
    </submittedName>
</protein>
<dbReference type="Pfam" id="PF01212">
    <property type="entry name" value="Beta_elim_lyase"/>
    <property type="match status" value="1"/>
</dbReference>
<dbReference type="PIRSF" id="PIRSF017617">
    <property type="entry name" value="Thr_aldolase"/>
    <property type="match status" value="1"/>
</dbReference>
<dbReference type="GO" id="GO:0006567">
    <property type="term" value="P:L-threonine catabolic process"/>
    <property type="evidence" value="ECO:0007669"/>
    <property type="project" value="TreeGrafter"/>
</dbReference>
<dbReference type="NCBIfam" id="NF041359">
    <property type="entry name" value="GntG_guanitoxin"/>
    <property type="match status" value="1"/>
</dbReference>
<proteinExistence type="inferred from homology"/>
<organism evidence="8 9">
    <name type="scientific">Propionivibrio dicarboxylicus</name>
    <dbReference type="NCBI Taxonomy" id="83767"/>
    <lineage>
        <taxon>Bacteria</taxon>
        <taxon>Pseudomonadati</taxon>
        <taxon>Pseudomonadota</taxon>
        <taxon>Betaproteobacteria</taxon>
        <taxon>Rhodocyclales</taxon>
        <taxon>Rhodocyclaceae</taxon>
        <taxon>Propionivibrio</taxon>
    </lineage>
</organism>
<comment type="subunit">
    <text evidence="3">Homotetramer.</text>
</comment>
<evidence type="ECO:0000313" key="8">
    <source>
        <dbReference type="EMBL" id="SDH03274.1"/>
    </source>
</evidence>
<dbReference type="GO" id="GO:0008732">
    <property type="term" value="F:L-allo-threonine aldolase activity"/>
    <property type="evidence" value="ECO:0007669"/>
    <property type="project" value="TreeGrafter"/>
</dbReference>
<dbReference type="PANTHER" id="PTHR48097">
    <property type="entry name" value="L-THREONINE ALDOLASE-RELATED"/>
    <property type="match status" value="1"/>
</dbReference>
<evidence type="ECO:0000256" key="6">
    <source>
        <dbReference type="PIRSR" id="PIRSR017617-1"/>
    </source>
</evidence>